<dbReference type="Gene3D" id="2.60.120.10">
    <property type="entry name" value="Jelly Rolls"/>
    <property type="match status" value="1"/>
</dbReference>
<proteinExistence type="predicted"/>
<organism evidence="2 3">
    <name type="scientific">Solirubrum puertoriconensis</name>
    <dbReference type="NCBI Taxonomy" id="1751427"/>
    <lineage>
        <taxon>Bacteria</taxon>
        <taxon>Pseudomonadati</taxon>
        <taxon>Bacteroidota</taxon>
        <taxon>Cytophagia</taxon>
        <taxon>Cytophagales</taxon>
    </lineage>
</organism>
<dbReference type="InterPro" id="IPR011051">
    <property type="entry name" value="RmlC_Cupin_sf"/>
</dbReference>
<feature type="domain" description="Cupin type-2" evidence="1">
    <location>
        <begin position="42"/>
        <end position="100"/>
    </location>
</feature>
<dbReference type="Proteomes" id="UP000054223">
    <property type="component" value="Unassembled WGS sequence"/>
</dbReference>
<dbReference type="AlphaFoldDB" id="A0A9X0HM89"/>
<dbReference type="PANTHER" id="PTHR37694">
    <property type="entry name" value="SLR8022 PROTEIN"/>
    <property type="match status" value="1"/>
</dbReference>
<sequence>MNSVASAAFRTGSLLGGRHATVGETKAQVLLDKNGQKVIFKTFRAGETMPTHDAPVEVLVTVLTGRLNITVEGATTELGTGDYIVFPAGARHSLHCLDDARILIYR</sequence>
<dbReference type="RefSeq" id="WP_059070165.1">
    <property type="nucleotide sequence ID" value="NZ_LNAL01000006.1"/>
</dbReference>
<keyword evidence="3" id="KW-1185">Reference proteome</keyword>
<dbReference type="OrthoDB" id="894206at2"/>
<dbReference type="PANTHER" id="PTHR37694:SF1">
    <property type="entry name" value="SLR8022 PROTEIN"/>
    <property type="match status" value="1"/>
</dbReference>
<dbReference type="Pfam" id="PF07883">
    <property type="entry name" value="Cupin_2"/>
    <property type="match status" value="1"/>
</dbReference>
<name>A0A9X0HM89_SOLP1</name>
<comment type="caution">
    <text evidence="2">The sequence shown here is derived from an EMBL/GenBank/DDBJ whole genome shotgun (WGS) entry which is preliminary data.</text>
</comment>
<dbReference type="InterPro" id="IPR013096">
    <property type="entry name" value="Cupin_2"/>
</dbReference>
<dbReference type="InterPro" id="IPR014710">
    <property type="entry name" value="RmlC-like_jellyroll"/>
</dbReference>
<accession>A0A9X0HM89</accession>
<protein>
    <recommendedName>
        <fullName evidence="1">Cupin type-2 domain-containing protein</fullName>
    </recommendedName>
</protein>
<evidence type="ECO:0000259" key="1">
    <source>
        <dbReference type="Pfam" id="PF07883"/>
    </source>
</evidence>
<gene>
    <name evidence="2" type="ORF">ASU33_10475</name>
</gene>
<reference evidence="2 3" key="1">
    <citation type="submission" date="2015-11" db="EMBL/GenBank/DDBJ databases">
        <title>Solirubrum puertoriconensis gen. nov. an environmental bacteria isolated in Puerto Rico.</title>
        <authorList>
            <person name="Cuebas-Irizarry M.F."/>
            <person name="Montalvo-Rodriguez R."/>
        </authorList>
    </citation>
    <scope>NUCLEOTIDE SEQUENCE [LARGE SCALE GENOMIC DNA]</scope>
    <source>
        <strain evidence="2 3">MC1A</strain>
    </source>
</reference>
<dbReference type="EMBL" id="LNAL01000006">
    <property type="protein sequence ID" value="KUG08570.1"/>
    <property type="molecule type" value="Genomic_DNA"/>
</dbReference>
<dbReference type="SUPFAM" id="SSF51182">
    <property type="entry name" value="RmlC-like cupins"/>
    <property type="match status" value="1"/>
</dbReference>
<evidence type="ECO:0000313" key="3">
    <source>
        <dbReference type="Proteomes" id="UP000054223"/>
    </source>
</evidence>
<evidence type="ECO:0000313" key="2">
    <source>
        <dbReference type="EMBL" id="KUG08570.1"/>
    </source>
</evidence>